<name>A0A0A9BI97_ARUDO</name>
<evidence type="ECO:0000256" key="1">
    <source>
        <dbReference type="SAM" id="SignalP"/>
    </source>
</evidence>
<organism evidence="2">
    <name type="scientific">Arundo donax</name>
    <name type="common">Giant reed</name>
    <name type="synonym">Donax arundinaceus</name>
    <dbReference type="NCBI Taxonomy" id="35708"/>
    <lineage>
        <taxon>Eukaryota</taxon>
        <taxon>Viridiplantae</taxon>
        <taxon>Streptophyta</taxon>
        <taxon>Embryophyta</taxon>
        <taxon>Tracheophyta</taxon>
        <taxon>Spermatophyta</taxon>
        <taxon>Magnoliopsida</taxon>
        <taxon>Liliopsida</taxon>
        <taxon>Poales</taxon>
        <taxon>Poaceae</taxon>
        <taxon>PACMAD clade</taxon>
        <taxon>Arundinoideae</taxon>
        <taxon>Arundineae</taxon>
        <taxon>Arundo</taxon>
    </lineage>
</organism>
<dbReference type="AlphaFoldDB" id="A0A0A9BI97"/>
<sequence>MFLVASVFFFFELTLFQNTFSNCMPYLFPYLLPPTMGLFI</sequence>
<feature type="chain" id="PRO_5002060490" evidence="1">
    <location>
        <begin position="22"/>
        <end position="40"/>
    </location>
</feature>
<protein>
    <submittedName>
        <fullName evidence="2">Uncharacterized protein</fullName>
    </submittedName>
</protein>
<keyword evidence="1" id="KW-0732">Signal</keyword>
<reference evidence="2" key="2">
    <citation type="journal article" date="2015" name="Data Brief">
        <title>Shoot transcriptome of the giant reed, Arundo donax.</title>
        <authorList>
            <person name="Barrero R.A."/>
            <person name="Guerrero F.D."/>
            <person name="Moolhuijzen P."/>
            <person name="Goolsby J.A."/>
            <person name="Tidwell J."/>
            <person name="Bellgard S.E."/>
            <person name="Bellgard M.I."/>
        </authorList>
    </citation>
    <scope>NUCLEOTIDE SEQUENCE</scope>
    <source>
        <tissue evidence="2">Shoot tissue taken approximately 20 cm above the soil surface</tissue>
    </source>
</reference>
<accession>A0A0A9BI97</accession>
<proteinExistence type="predicted"/>
<evidence type="ECO:0000313" key="2">
    <source>
        <dbReference type="EMBL" id="JAD61883.1"/>
    </source>
</evidence>
<dbReference type="EMBL" id="GBRH01236012">
    <property type="protein sequence ID" value="JAD61883.1"/>
    <property type="molecule type" value="Transcribed_RNA"/>
</dbReference>
<feature type="signal peptide" evidence="1">
    <location>
        <begin position="1"/>
        <end position="21"/>
    </location>
</feature>
<reference evidence="2" key="1">
    <citation type="submission" date="2014-09" db="EMBL/GenBank/DDBJ databases">
        <authorList>
            <person name="Magalhaes I.L.F."/>
            <person name="Oliveira U."/>
            <person name="Santos F.R."/>
            <person name="Vidigal T.H.D.A."/>
            <person name="Brescovit A.D."/>
            <person name="Santos A.J."/>
        </authorList>
    </citation>
    <scope>NUCLEOTIDE SEQUENCE</scope>
    <source>
        <tissue evidence="2">Shoot tissue taken approximately 20 cm above the soil surface</tissue>
    </source>
</reference>